<dbReference type="PANTHER" id="PTHR11911">
    <property type="entry name" value="INOSINE-5-MONOPHOSPHATE DEHYDROGENASE RELATED"/>
    <property type="match status" value="1"/>
</dbReference>
<keyword evidence="7" id="KW-0520">NAD</keyword>
<keyword evidence="4" id="KW-0658">Purine biosynthesis</keyword>
<evidence type="ECO:0000256" key="5">
    <source>
        <dbReference type="ARBA" id="ARBA00022958"/>
    </source>
</evidence>
<keyword evidence="6" id="KW-0560">Oxidoreductase</keyword>
<dbReference type="Pfam" id="PF00478">
    <property type="entry name" value="IMPDH"/>
    <property type="match status" value="1"/>
</dbReference>
<accession>A0A2H0WSU7</accession>
<dbReference type="GO" id="GO:0006177">
    <property type="term" value="P:GMP biosynthetic process"/>
    <property type="evidence" value="ECO:0007669"/>
    <property type="project" value="UniProtKB-KW"/>
</dbReference>
<evidence type="ECO:0000313" key="11">
    <source>
        <dbReference type="Proteomes" id="UP000231198"/>
    </source>
</evidence>
<dbReference type="Gene3D" id="3.20.20.70">
    <property type="entry name" value="Aldolase class I"/>
    <property type="match status" value="2"/>
</dbReference>
<dbReference type="PROSITE" id="PS00487">
    <property type="entry name" value="IMP_DH_GMP_RED"/>
    <property type="match status" value="1"/>
</dbReference>
<comment type="caution">
    <text evidence="10">The sequence shown here is derived from an EMBL/GenBank/DDBJ whole genome shotgun (WGS) entry which is preliminary data.</text>
</comment>
<organism evidence="10 11">
    <name type="scientific">Candidatus Roizmanbacteria bacterium CG09_land_8_20_14_0_10_41_9</name>
    <dbReference type="NCBI Taxonomy" id="1974850"/>
    <lineage>
        <taxon>Bacteria</taxon>
        <taxon>Candidatus Roizmaniibacteriota</taxon>
    </lineage>
</organism>
<keyword evidence="3" id="KW-0332">GMP biosynthesis</keyword>
<dbReference type="AlphaFoldDB" id="A0A2H0WSU7"/>
<keyword evidence="5" id="KW-0630">Potassium</keyword>
<dbReference type="SUPFAM" id="SSF51412">
    <property type="entry name" value="Inosine monophosphate dehydrogenase (IMPDH)"/>
    <property type="match status" value="1"/>
</dbReference>
<sequence length="368" mass="39963">MNRKKVLQEKIVREKALTFDDVLLLPNYTDFKRQEVDLTTKLHKKILLKLPVISAPMDTVTEERMATELALMGGLGIIHRNLSIEAQALMVKNVKKKKLMVGAAVGPGIDLQERVEALHKIGTDVIVVDSAHGFSKFVIDAVAYIKKTFPSSVVMAGNIAIYEGAKALIKVGTDILRVGMGPGSICTTRIISGMGVPQITAITEAVKAVDKTGVTVVADGGIRQIGDMAKAFAFGASAVMLGSLLAQFDESPGEQIVIQGKKYKQYRGMGSIAAMKKGGAERYGQSRNTDEKKLIPEGIEGMVEYKGKVADYLYQIQGSLKSSFYYIGAKTMEEFFKKSKCIRISNAGLLESHPHDVTISNPGDNYTV</sequence>
<evidence type="ECO:0000256" key="7">
    <source>
        <dbReference type="ARBA" id="ARBA00023027"/>
    </source>
</evidence>
<protein>
    <submittedName>
        <fullName evidence="10">Guanosine monophosphate reductase</fullName>
    </submittedName>
</protein>
<dbReference type="InterPro" id="IPR005990">
    <property type="entry name" value="IMP_DH"/>
</dbReference>
<name>A0A2H0WSU7_9BACT</name>
<gene>
    <name evidence="10" type="ORF">COT62_02375</name>
</gene>
<evidence type="ECO:0000256" key="1">
    <source>
        <dbReference type="ARBA" id="ARBA00001958"/>
    </source>
</evidence>
<dbReference type="InterPro" id="IPR001093">
    <property type="entry name" value="IMP_DH_GMPRt"/>
</dbReference>
<evidence type="ECO:0000256" key="6">
    <source>
        <dbReference type="ARBA" id="ARBA00023002"/>
    </source>
</evidence>
<dbReference type="GO" id="GO:0006183">
    <property type="term" value="P:GTP biosynthetic process"/>
    <property type="evidence" value="ECO:0007669"/>
    <property type="project" value="TreeGrafter"/>
</dbReference>
<proteinExistence type="inferred from homology"/>
<evidence type="ECO:0000256" key="4">
    <source>
        <dbReference type="ARBA" id="ARBA00022755"/>
    </source>
</evidence>
<dbReference type="InterPro" id="IPR013785">
    <property type="entry name" value="Aldolase_TIM"/>
</dbReference>
<dbReference type="Proteomes" id="UP000231198">
    <property type="component" value="Unassembled WGS sequence"/>
</dbReference>
<feature type="domain" description="IMP dehydrogenase/GMP reductase" evidence="9">
    <location>
        <begin position="16"/>
        <end position="355"/>
    </location>
</feature>
<dbReference type="EMBL" id="PEZG01000055">
    <property type="protein sequence ID" value="PIS15681.1"/>
    <property type="molecule type" value="Genomic_DNA"/>
</dbReference>
<dbReference type="SMART" id="SM01240">
    <property type="entry name" value="IMPDH"/>
    <property type="match status" value="1"/>
</dbReference>
<dbReference type="PANTHER" id="PTHR11911:SF111">
    <property type="entry name" value="INOSINE-5'-MONOPHOSPHATE DEHYDROGENASE"/>
    <property type="match status" value="1"/>
</dbReference>
<evidence type="ECO:0000256" key="2">
    <source>
        <dbReference type="ARBA" id="ARBA00005502"/>
    </source>
</evidence>
<comment type="similarity">
    <text evidence="2">Belongs to the IMPDH/GMPR family.</text>
</comment>
<evidence type="ECO:0000256" key="3">
    <source>
        <dbReference type="ARBA" id="ARBA00022749"/>
    </source>
</evidence>
<evidence type="ECO:0000256" key="8">
    <source>
        <dbReference type="ARBA" id="ARBA00048028"/>
    </source>
</evidence>
<dbReference type="InterPro" id="IPR015875">
    <property type="entry name" value="IMP_DH/GMP_Rdtase_CS"/>
</dbReference>
<comment type="catalytic activity">
    <reaction evidence="8">
        <text>IMP + NAD(+) + H2O = XMP + NADH + H(+)</text>
        <dbReference type="Rhea" id="RHEA:11708"/>
        <dbReference type="ChEBI" id="CHEBI:15377"/>
        <dbReference type="ChEBI" id="CHEBI:15378"/>
        <dbReference type="ChEBI" id="CHEBI:57464"/>
        <dbReference type="ChEBI" id="CHEBI:57540"/>
        <dbReference type="ChEBI" id="CHEBI:57945"/>
        <dbReference type="ChEBI" id="CHEBI:58053"/>
        <dbReference type="EC" id="1.1.1.205"/>
    </reaction>
</comment>
<dbReference type="GO" id="GO:0003938">
    <property type="term" value="F:IMP dehydrogenase activity"/>
    <property type="evidence" value="ECO:0007669"/>
    <property type="project" value="UniProtKB-EC"/>
</dbReference>
<dbReference type="FunFam" id="3.20.20.70:FF:000424">
    <property type="entry name" value="Inosine-5'-monophosphate dehydrogenase 2"/>
    <property type="match status" value="1"/>
</dbReference>
<evidence type="ECO:0000313" key="10">
    <source>
        <dbReference type="EMBL" id="PIS15681.1"/>
    </source>
</evidence>
<comment type="cofactor">
    <cofactor evidence="1">
        <name>K(+)</name>
        <dbReference type="ChEBI" id="CHEBI:29103"/>
    </cofactor>
</comment>
<evidence type="ECO:0000259" key="9">
    <source>
        <dbReference type="Pfam" id="PF00478"/>
    </source>
</evidence>
<dbReference type="CDD" id="cd00381">
    <property type="entry name" value="IMPDH"/>
    <property type="match status" value="1"/>
</dbReference>
<reference evidence="11" key="1">
    <citation type="submission" date="2017-09" db="EMBL/GenBank/DDBJ databases">
        <title>Depth-based differentiation of microbial function through sediment-hosted aquifers and enrichment of novel symbionts in the deep terrestrial subsurface.</title>
        <authorList>
            <person name="Probst A.J."/>
            <person name="Ladd B."/>
            <person name="Jarett J.K."/>
            <person name="Geller-Mcgrath D.E."/>
            <person name="Sieber C.M.K."/>
            <person name="Emerson J.B."/>
            <person name="Anantharaman K."/>
            <person name="Thomas B.C."/>
            <person name="Malmstrom R."/>
            <person name="Stieglmeier M."/>
            <person name="Klingl A."/>
            <person name="Woyke T."/>
            <person name="Ryan C.M."/>
            <person name="Banfield J.F."/>
        </authorList>
    </citation>
    <scope>NUCLEOTIDE SEQUENCE [LARGE SCALE GENOMIC DNA]</scope>
</reference>